<feature type="region of interest" description="Disordered" evidence="1">
    <location>
        <begin position="1"/>
        <end position="28"/>
    </location>
</feature>
<evidence type="ECO:0000256" key="1">
    <source>
        <dbReference type="SAM" id="MobiDB-lite"/>
    </source>
</evidence>
<accession>A0A914Q7F0</accession>
<dbReference type="AlphaFoldDB" id="A0A914Q7F0"/>
<evidence type="ECO:0000313" key="2">
    <source>
        <dbReference type="Proteomes" id="UP000887578"/>
    </source>
</evidence>
<feature type="region of interest" description="Disordered" evidence="1">
    <location>
        <begin position="45"/>
        <end position="69"/>
    </location>
</feature>
<keyword evidence="2" id="KW-1185">Reference proteome</keyword>
<reference evidence="3" key="1">
    <citation type="submission" date="2022-11" db="UniProtKB">
        <authorList>
            <consortium name="WormBaseParasite"/>
        </authorList>
    </citation>
    <scope>IDENTIFICATION</scope>
</reference>
<protein>
    <submittedName>
        <fullName evidence="3">Uncharacterized protein</fullName>
    </submittedName>
</protein>
<evidence type="ECO:0000313" key="3">
    <source>
        <dbReference type="WBParaSite" id="PDA_v2.g27426.t1"/>
    </source>
</evidence>
<feature type="compositionally biased region" description="Polar residues" evidence="1">
    <location>
        <begin position="1"/>
        <end position="11"/>
    </location>
</feature>
<dbReference type="Proteomes" id="UP000887578">
    <property type="component" value="Unplaced"/>
</dbReference>
<organism evidence="2 3">
    <name type="scientific">Panagrolaimus davidi</name>
    <dbReference type="NCBI Taxonomy" id="227884"/>
    <lineage>
        <taxon>Eukaryota</taxon>
        <taxon>Metazoa</taxon>
        <taxon>Ecdysozoa</taxon>
        <taxon>Nematoda</taxon>
        <taxon>Chromadorea</taxon>
        <taxon>Rhabditida</taxon>
        <taxon>Tylenchina</taxon>
        <taxon>Panagrolaimomorpha</taxon>
        <taxon>Panagrolaimoidea</taxon>
        <taxon>Panagrolaimidae</taxon>
        <taxon>Panagrolaimus</taxon>
    </lineage>
</organism>
<name>A0A914Q7F0_9BILA</name>
<sequence length="69" mass="7830">MISSSTSTLKANNRDSIHGRKTISIRKQQQKQICRAHVVINLLKSEQKNKDSSSQEPQRPRPTAFILSI</sequence>
<proteinExistence type="predicted"/>
<dbReference type="WBParaSite" id="PDA_v2.g27426.t1">
    <property type="protein sequence ID" value="PDA_v2.g27426.t1"/>
    <property type="gene ID" value="PDA_v2.g27426"/>
</dbReference>